<accession>A0A6S6PAG1</accession>
<dbReference type="EMBL" id="AP023287">
    <property type="protein sequence ID" value="BCI54976.1"/>
    <property type="molecule type" value="Genomic_DNA"/>
</dbReference>
<dbReference type="RefSeq" id="WP_185292753.1">
    <property type="nucleotide sequence ID" value="NZ_AP023287.1"/>
</dbReference>
<organism evidence="1 2">
    <name type="scientific">Mycolicibacterium litorale</name>
    <dbReference type="NCBI Taxonomy" id="758802"/>
    <lineage>
        <taxon>Bacteria</taxon>
        <taxon>Bacillati</taxon>
        <taxon>Actinomycetota</taxon>
        <taxon>Actinomycetes</taxon>
        <taxon>Mycobacteriales</taxon>
        <taxon>Mycobacteriaceae</taxon>
        <taxon>Mycolicibacterium</taxon>
    </lineage>
</organism>
<name>A0A6S6PAG1_9MYCO</name>
<evidence type="ECO:0000313" key="2">
    <source>
        <dbReference type="Proteomes" id="UP000515734"/>
    </source>
</evidence>
<evidence type="ECO:0000313" key="1">
    <source>
        <dbReference type="EMBL" id="BCI54976.1"/>
    </source>
</evidence>
<proteinExistence type="predicted"/>
<protein>
    <submittedName>
        <fullName evidence="1">Uncharacterized protein</fullName>
    </submittedName>
</protein>
<reference evidence="1 2" key="1">
    <citation type="submission" date="2020-07" db="EMBL/GenBank/DDBJ databases">
        <title>Complete genome sequence of Mycolicibacterium litorale like strain isolated from cardiac implantable electronic device infection.</title>
        <authorList>
            <person name="Fukano H."/>
            <person name="Miyama H."/>
            <person name="Hoshino Y."/>
        </authorList>
    </citation>
    <scope>NUCLEOTIDE SEQUENCE [LARGE SCALE GENOMIC DNA]</scope>
    <source>
        <strain evidence="1 2">NIIDNTM18</strain>
    </source>
</reference>
<gene>
    <name evidence="1" type="ORF">NIIDNTM18_42540</name>
</gene>
<dbReference type="Proteomes" id="UP000515734">
    <property type="component" value="Chromosome"/>
</dbReference>
<sequence length="64" mass="7001">MDNEIGQWDVDVNEAEDGVVLDFTHFGEDGIERFQTALPREQALSLAAAILNASLELPADEEPS</sequence>
<dbReference type="AlphaFoldDB" id="A0A6S6PAG1"/>